<sequence length="277" mass="31627">MFELPEFVTLAKQINDTLKGKVIKRGVLGNTPHKFVWYNRTHDEFEKLTEGKRIGEARAKAKWLFIPLHPGYVLLLGEFGGKVLHHLPGSKVPKKYHLCVTFTDDSFLTATTQMWGAIELYEKGKEKNRKYVKGMKLTPIDDEFTYEYFSSLIDSLTEKKSVKGLLTQDQLIPGLGNAIAQDIMFKARLHPRQAVDELTNPQRKKLYNAIKRTVVEIIKNGGRYDEYDLYNNPGKYVRIMDKNRVGHPCPACGSTIKKIQYLGGTCYFCPSCQKADT</sequence>
<evidence type="ECO:0000259" key="15">
    <source>
        <dbReference type="PROSITE" id="PS51068"/>
    </source>
</evidence>
<keyword evidence="6" id="KW-0378">Hydrolase</keyword>
<reference evidence="16 17" key="1">
    <citation type="journal article" date="2015" name="Microbiome">
        <title>Genomic resolution of linkages in carbon, nitrogen, and sulfur cycling among widespread estuary sediment bacteria.</title>
        <authorList>
            <person name="Baker B.J."/>
            <person name="Lazar C.S."/>
            <person name="Teske A.P."/>
            <person name="Dick G.J."/>
        </authorList>
    </citation>
    <scope>NUCLEOTIDE SEQUENCE [LARGE SCALE GENOMIC DNA]</scope>
    <source>
        <strain evidence="16">SM23_60</strain>
    </source>
</reference>
<dbReference type="Pfam" id="PF06831">
    <property type="entry name" value="H2TH"/>
    <property type="match status" value="1"/>
</dbReference>
<protein>
    <submittedName>
        <fullName evidence="16">Uncharacterized protein</fullName>
    </submittedName>
</protein>
<comment type="similarity">
    <text evidence="2">Belongs to the FPG family.</text>
</comment>
<dbReference type="AlphaFoldDB" id="A0A0S8GMX8"/>
<dbReference type="GO" id="GO:0016829">
    <property type="term" value="F:lyase activity"/>
    <property type="evidence" value="ECO:0007669"/>
    <property type="project" value="UniProtKB-KW"/>
</dbReference>
<dbReference type="EMBL" id="LJUO01000013">
    <property type="protein sequence ID" value="KPK73213.1"/>
    <property type="molecule type" value="Genomic_DNA"/>
</dbReference>
<evidence type="ECO:0000256" key="12">
    <source>
        <dbReference type="ARBA" id="ARBA00023295"/>
    </source>
</evidence>
<dbReference type="Pfam" id="PF01149">
    <property type="entry name" value="Fapy_DNA_glyco"/>
    <property type="match status" value="1"/>
</dbReference>
<evidence type="ECO:0000313" key="16">
    <source>
        <dbReference type="EMBL" id="KPK73213.1"/>
    </source>
</evidence>
<keyword evidence="12" id="KW-0326">Glycosidase</keyword>
<dbReference type="GO" id="GO:0003684">
    <property type="term" value="F:damaged DNA binding"/>
    <property type="evidence" value="ECO:0007669"/>
    <property type="project" value="InterPro"/>
</dbReference>
<comment type="catalytic activity">
    <reaction evidence="1">
        <text>Hydrolysis of DNA containing ring-opened 7-methylguanine residues, releasing 2,6-diamino-4-hydroxy-5-(N-methyl)formamidopyrimidine.</text>
        <dbReference type="EC" id="3.2.2.23"/>
    </reaction>
</comment>
<evidence type="ECO:0000256" key="10">
    <source>
        <dbReference type="ARBA" id="ARBA00023239"/>
    </source>
</evidence>
<keyword evidence="7" id="KW-0862">Zinc</keyword>
<keyword evidence="5 13" id="KW-0863">Zinc-finger</keyword>
<dbReference type="SUPFAM" id="SSF81624">
    <property type="entry name" value="N-terminal domain of MutM-like DNA repair proteins"/>
    <property type="match status" value="1"/>
</dbReference>
<organism evidence="16 17">
    <name type="scientific">candidate division WOR_3 bacterium SM23_60</name>
    <dbReference type="NCBI Taxonomy" id="1703780"/>
    <lineage>
        <taxon>Bacteria</taxon>
        <taxon>Bacteria division WOR-3</taxon>
    </lineage>
</organism>
<evidence type="ECO:0000256" key="8">
    <source>
        <dbReference type="ARBA" id="ARBA00023125"/>
    </source>
</evidence>
<dbReference type="InterPro" id="IPR010979">
    <property type="entry name" value="Ribosomal_uS13-like_H2TH"/>
</dbReference>
<feature type="domain" description="FPG-type" evidence="14">
    <location>
        <begin position="240"/>
        <end position="274"/>
    </location>
</feature>
<keyword evidence="9" id="KW-0234">DNA repair</keyword>
<dbReference type="PROSITE" id="PS51068">
    <property type="entry name" value="FPG_CAT"/>
    <property type="match status" value="1"/>
</dbReference>
<dbReference type="PANTHER" id="PTHR22993:SF9">
    <property type="entry name" value="FORMAMIDOPYRIMIDINE-DNA GLYCOSYLASE"/>
    <property type="match status" value="1"/>
</dbReference>
<dbReference type="GO" id="GO:0006284">
    <property type="term" value="P:base-excision repair"/>
    <property type="evidence" value="ECO:0007669"/>
    <property type="project" value="InterPro"/>
</dbReference>
<evidence type="ECO:0000256" key="7">
    <source>
        <dbReference type="ARBA" id="ARBA00022833"/>
    </source>
</evidence>
<name>A0A0S8GMX8_UNCW3</name>
<dbReference type="SUPFAM" id="SSF57716">
    <property type="entry name" value="Glucocorticoid receptor-like (DNA-binding domain)"/>
    <property type="match status" value="1"/>
</dbReference>
<evidence type="ECO:0000256" key="6">
    <source>
        <dbReference type="ARBA" id="ARBA00022801"/>
    </source>
</evidence>
<dbReference type="InterPro" id="IPR000214">
    <property type="entry name" value="Znf_DNA_glyclase/AP_lyase"/>
</dbReference>
<evidence type="ECO:0000256" key="9">
    <source>
        <dbReference type="ARBA" id="ARBA00023204"/>
    </source>
</evidence>
<dbReference type="PANTHER" id="PTHR22993">
    <property type="entry name" value="FORMAMIDOPYRIMIDINE-DNA GLYCOSYLASE"/>
    <property type="match status" value="1"/>
</dbReference>
<gene>
    <name evidence="16" type="ORF">AMJ87_02345</name>
</gene>
<keyword evidence="8" id="KW-0238">DNA-binding</keyword>
<dbReference type="GO" id="GO:0003906">
    <property type="term" value="F:DNA-(apurinic or apyrimidinic site) endonuclease activity"/>
    <property type="evidence" value="ECO:0007669"/>
    <property type="project" value="InterPro"/>
</dbReference>
<dbReference type="SUPFAM" id="SSF46946">
    <property type="entry name" value="S13-like H2TH domain"/>
    <property type="match status" value="1"/>
</dbReference>
<evidence type="ECO:0000259" key="14">
    <source>
        <dbReference type="PROSITE" id="PS51066"/>
    </source>
</evidence>
<dbReference type="SMART" id="SM00898">
    <property type="entry name" value="Fapy_DNA_glyco"/>
    <property type="match status" value="1"/>
</dbReference>
<evidence type="ECO:0000256" key="4">
    <source>
        <dbReference type="ARBA" id="ARBA00022763"/>
    </source>
</evidence>
<evidence type="ECO:0000256" key="11">
    <source>
        <dbReference type="ARBA" id="ARBA00023268"/>
    </source>
</evidence>
<accession>A0A0S8GMX8</accession>
<keyword evidence="4" id="KW-0227">DNA damage</keyword>
<evidence type="ECO:0000313" key="17">
    <source>
        <dbReference type="Proteomes" id="UP000051096"/>
    </source>
</evidence>
<evidence type="ECO:0000256" key="2">
    <source>
        <dbReference type="ARBA" id="ARBA00009409"/>
    </source>
</evidence>
<keyword evidence="10" id="KW-0456">Lyase</keyword>
<dbReference type="PROSITE" id="PS51066">
    <property type="entry name" value="ZF_FPG_2"/>
    <property type="match status" value="1"/>
</dbReference>
<dbReference type="InterPro" id="IPR035937">
    <property type="entry name" value="FPG_N"/>
</dbReference>
<proteinExistence type="inferred from homology"/>
<keyword evidence="3" id="KW-0479">Metal-binding</keyword>
<dbReference type="Gene3D" id="3.20.190.10">
    <property type="entry name" value="MutM-like, N-terminal"/>
    <property type="match status" value="1"/>
</dbReference>
<dbReference type="Proteomes" id="UP000051096">
    <property type="component" value="Unassembled WGS sequence"/>
</dbReference>
<comment type="caution">
    <text evidence="16">The sequence shown here is derived from an EMBL/GenBank/DDBJ whole genome shotgun (WGS) entry which is preliminary data.</text>
</comment>
<dbReference type="GO" id="GO:0008270">
    <property type="term" value="F:zinc ion binding"/>
    <property type="evidence" value="ECO:0007669"/>
    <property type="project" value="UniProtKB-KW"/>
</dbReference>
<dbReference type="SMART" id="SM01232">
    <property type="entry name" value="H2TH"/>
    <property type="match status" value="1"/>
</dbReference>
<evidence type="ECO:0000256" key="1">
    <source>
        <dbReference type="ARBA" id="ARBA00001668"/>
    </source>
</evidence>
<feature type="domain" description="Formamidopyrimidine-DNA glycosylase catalytic" evidence="15">
    <location>
        <begin position="2"/>
        <end position="246"/>
    </location>
</feature>
<dbReference type="InterPro" id="IPR015886">
    <property type="entry name" value="H2TH_FPG"/>
</dbReference>
<dbReference type="GO" id="GO:0034039">
    <property type="term" value="F:8-oxo-7,8-dihydroguanine DNA N-glycosylase activity"/>
    <property type="evidence" value="ECO:0007669"/>
    <property type="project" value="TreeGrafter"/>
</dbReference>
<evidence type="ECO:0000256" key="5">
    <source>
        <dbReference type="ARBA" id="ARBA00022771"/>
    </source>
</evidence>
<evidence type="ECO:0000256" key="13">
    <source>
        <dbReference type="PROSITE-ProRule" id="PRU00391"/>
    </source>
</evidence>
<evidence type="ECO:0000256" key="3">
    <source>
        <dbReference type="ARBA" id="ARBA00022723"/>
    </source>
</evidence>
<keyword evidence="11" id="KW-0511">Multifunctional enzyme</keyword>
<dbReference type="Gene3D" id="1.10.8.50">
    <property type="match status" value="1"/>
</dbReference>
<dbReference type="InterPro" id="IPR012319">
    <property type="entry name" value="FPG_cat"/>
</dbReference>